<gene>
    <name evidence="9" type="ORF">AYO21_00594</name>
</gene>
<keyword evidence="6" id="KW-0560">Oxidoreductase</keyword>
<comment type="caution">
    <text evidence="9">The sequence shown here is derived from an EMBL/GenBank/DDBJ whole genome shotgun (WGS) entry which is preliminary data.</text>
</comment>
<reference evidence="9 10" key="1">
    <citation type="submission" date="2016-03" db="EMBL/GenBank/DDBJ databases">
        <title>Draft genome sequence of the Fonsecaea monophora CBS 269.37.</title>
        <authorList>
            <person name="Bombassaro A."/>
            <person name="Vinicius W.A."/>
            <person name="De Hoog S."/>
            <person name="Sun J."/>
            <person name="Souza E.M."/>
            <person name="Raittz R.T."/>
            <person name="Costa F."/>
            <person name="Leao A.C."/>
            <person name="Tadra-Sfeir M.Z."/>
            <person name="Baura V."/>
            <person name="Balsanelli E."/>
            <person name="Pedrosa F.O."/>
            <person name="Moreno L.F."/>
            <person name="Steffens M.B."/>
            <person name="Xi L."/>
            <person name="Bocca A.L."/>
            <person name="Felipe M.S."/>
            <person name="Teixeira M."/>
            <person name="Telles Filho F.Q."/>
            <person name="Azevedo C.M."/>
            <person name="Gomes R."/>
            <person name="Vicente V.A."/>
        </authorList>
    </citation>
    <scope>NUCLEOTIDE SEQUENCE [LARGE SCALE GENOMIC DNA]</scope>
    <source>
        <strain evidence="9 10">CBS 269.37</strain>
    </source>
</reference>
<keyword evidence="4" id="KW-0274">FAD</keyword>
<keyword evidence="3" id="KW-0285">Flavoprotein</keyword>
<evidence type="ECO:0000256" key="1">
    <source>
        <dbReference type="ARBA" id="ARBA00001974"/>
    </source>
</evidence>
<organism evidence="9 10">
    <name type="scientific">Fonsecaea monophora</name>
    <dbReference type="NCBI Taxonomy" id="254056"/>
    <lineage>
        <taxon>Eukaryota</taxon>
        <taxon>Fungi</taxon>
        <taxon>Dikarya</taxon>
        <taxon>Ascomycota</taxon>
        <taxon>Pezizomycotina</taxon>
        <taxon>Eurotiomycetes</taxon>
        <taxon>Chaetothyriomycetidae</taxon>
        <taxon>Chaetothyriales</taxon>
        <taxon>Herpotrichiellaceae</taxon>
        <taxon>Fonsecaea</taxon>
    </lineage>
</organism>
<dbReference type="OrthoDB" id="66881at2759"/>
<accession>A0A177FNG2</accession>
<dbReference type="EMBL" id="LVKK01000002">
    <property type="protein sequence ID" value="OAG45246.1"/>
    <property type="molecule type" value="Genomic_DNA"/>
</dbReference>
<evidence type="ECO:0000256" key="3">
    <source>
        <dbReference type="ARBA" id="ARBA00022630"/>
    </source>
</evidence>
<dbReference type="SUPFAM" id="SSF51905">
    <property type="entry name" value="FAD/NAD(P)-binding domain"/>
    <property type="match status" value="2"/>
</dbReference>
<dbReference type="GO" id="GO:0004497">
    <property type="term" value="F:monooxygenase activity"/>
    <property type="evidence" value="ECO:0007669"/>
    <property type="project" value="UniProtKB-KW"/>
</dbReference>
<keyword evidence="5" id="KW-0521">NADP</keyword>
<evidence type="ECO:0000256" key="5">
    <source>
        <dbReference type="ARBA" id="ARBA00022857"/>
    </source>
</evidence>
<keyword evidence="10" id="KW-1185">Reference proteome</keyword>
<dbReference type="PANTHER" id="PTHR43098:SF3">
    <property type="entry name" value="L-ORNITHINE N(5)-MONOOXYGENASE-RELATED"/>
    <property type="match status" value="1"/>
</dbReference>
<evidence type="ECO:0000256" key="7">
    <source>
        <dbReference type="ARBA" id="ARBA00023033"/>
    </source>
</evidence>
<sequence>MGSINPTKSYDVVVVGAGFSGMWHLYHLRKEGFSVHVFEAGSDYGGTWFWNCYPGARVDTEIPVYQFTEETSVKGWNWTQRYPDRDEIQRYFHHVSRLWDLDRDVSFNSQVTSLEWDPSSKSWMVEIGGGSGEIVRAQHVIMGTGFAAKPYVPPYQNVEAFQGVKTHSARWPMDDSIDVKGKRVAVIGTGASGVQLVQAISKVASHLTVFQRTPNMALPMGQDEVKEADNQRLKENFPKTVQKIGTTYAGFLYDFEPSYGKDASEEERNELWERLFYRGGLHFWLGNYLDLFEDREVNAAAYRFWRKKALARITNPDAAKILAPETPPHPFGAKRVSLEQGYFECFNRDNVTLIDASKTGNPITEFTAEGIKTKDGVEHKFDVVVFATGFDAITGSMTKINIRGTGESIRDKWAKAVYTHLGMTTHGFPNFFFVYGPQAPTAFATGPACTETQGAWIVECLKFLRDQNLRSIEPTREAETQWRDHVNDVTGKTLLIEADSWYFGGNIPGKPKEALNYMAGLPEYRRRIWDSAKSGYSGFTLE</sequence>
<dbReference type="RefSeq" id="XP_022517198.1">
    <property type="nucleotide sequence ID" value="XM_022650584.1"/>
</dbReference>
<dbReference type="Proteomes" id="UP000077002">
    <property type="component" value="Unassembled WGS sequence"/>
</dbReference>
<name>A0A177FNG2_9EURO</name>
<dbReference type="Gene3D" id="3.50.50.60">
    <property type="entry name" value="FAD/NAD(P)-binding domain"/>
    <property type="match status" value="3"/>
</dbReference>
<dbReference type="Pfam" id="PF07992">
    <property type="entry name" value="Pyr_redox_2"/>
    <property type="match status" value="1"/>
</dbReference>
<proteinExistence type="inferred from homology"/>
<dbReference type="PANTHER" id="PTHR43098">
    <property type="entry name" value="L-ORNITHINE N(5)-MONOOXYGENASE-RELATED"/>
    <property type="match status" value="1"/>
</dbReference>
<evidence type="ECO:0000256" key="2">
    <source>
        <dbReference type="ARBA" id="ARBA00010139"/>
    </source>
</evidence>
<comment type="similarity">
    <text evidence="2">Belongs to the FAD-binding monooxygenase family.</text>
</comment>
<dbReference type="InterPro" id="IPR023753">
    <property type="entry name" value="FAD/NAD-binding_dom"/>
</dbReference>
<dbReference type="PRINTS" id="PR00411">
    <property type="entry name" value="PNDRDTASEI"/>
</dbReference>
<keyword evidence="7" id="KW-0503">Monooxygenase</keyword>
<feature type="domain" description="FAD/NAD(P)-binding" evidence="8">
    <location>
        <begin position="10"/>
        <end position="236"/>
    </location>
</feature>
<dbReference type="GeneID" id="34595776"/>
<protein>
    <recommendedName>
        <fullName evidence="8">FAD/NAD(P)-binding domain-containing protein</fullName>
    </recommendedName>
</protein>
<evidence type="ECO:0000313" key="10">
    <source>
        <dbReference type="Proteomes" id="UP000077002"/>
    </source>
</evidence>
<dbReference type="InterPro" id="IPR050775">
    <property type="entry name" value="FAD-binding_Monooxygenases"/>
</dbReference>
<dbReference type="InterPro" id="IPR036188">
    <property type="entry name" value="FAD/NAD-bd_sf"/>
</dbReference>
<comment type="cofactor">
    <cofactor evidence="1">
        <name>FAD</name>
        <dbReference type="ChEBI" id="CHEBI:57692"/>
    </cofactor>
</comment>
<evidence type="ECO:0000313" key="9">
    <source>
        <dbReference type="EMBL" id="OAG45246.1"/>
    </source>
</evidence>
<evidence type="ECO:0000259" key="8">
    <source>
        <dbReference type="Pfam" id="PF07992"/>
    </source>
</evidence>
<evidence type="ECO:0000256" key="4">
    <source>
        <dbReference type="ARBA" id="ARBA00022827"/>
    </source>
</evidence>
<evidence type="ECO:0000256" key="6">
    <source>
        <dbReference type="ARBA" id="ARBA00023002"/>
    </source>
</evidence>
<dbReference type="AlphaFoldDB" id="A0A177FNG2"/>